<dbReference type="EMBL" id="CP001016">
    <property type="protein sequence ID" value="ACB96109.1"/>
    <property type="molecule type" value="Genomic_DNA"/>
</dbReference>
<proteinExistence type="inferred from homology"/>
<keyword evidence="2" id="KW-0812">Transmembrane</keyword>
<dbReference type="AlphaFoldDB" id="B2IIF6"/>
<dbReference type="PANTHER" id="PTHR30203:SF25">
    <property type="entry name" value="OUTER MEMBRANE PROTEIN-RELATED"/>
    <property type="match status" value="1"/>
</dbReference>
<dbReference type="GO" id="GO:0015562">
    <property type="term" value="F:efflux transmembrane transporter activity"/>
    <property type="evidence" value="ECO:0007669"/>
    <property type="project" value="InterPro"/>
</dbReference>
<organism evidence="4 5">
    <name type="scientific">Beijerinckia indica subsp. indica (strain ATCC 9039 / DSM 1715 / NCIMB 8712)</name>
    <dbReference type="NCBI Taxonomy" id="395963"/>
    <lineage>
        <taxon>Bacteria</taxon>
        <taxon>Pseudomonadati</taxon>
        <taxon>Pseudomonadota</taxon>
        <taxon>Alphaproteobacteria</taxon>
        <taxon>Hyphomicrobiales</taxon>
        <taxon>Beijerinckiaceae</taxon>
        <taxon>Beijerinckia</taxon>
    </lineage>
</organism>
<evidence type="ECO:0000313" key="4">
    <source>
        <dbReference type="EMBL" id="ACB96109.1"/>
    </source>
</evidence>
<feature type="region of interest" description="Disordered" evidence="3">
    <location>
        <begin position="41"/>
        <end position="60"/>
    </location>
</feature>
<comment type="subcellular location">
    <subcellularLocation>
        <location evidence="2">Cell membrane</location>
        <topology evidence="2">Lipid-anchor</topology>
    </subcellularLocation>
</comment>
<dbReference type="NCBIfam" id="TIGR01845">
    <property type="entry name" value="outer_NodT"/>
    <property type="match status" value="1"/>
</dbReference>
<dbReference type="PROSITE" id="PS51257">
    <property type="entry name" value="PROKAR_LIPOPROTEIN"/>
    <property type="match status" value="1"/>
</dbReference>
<reference evidence="4 5" key="2">
    <citation type="journal article" date="2010" name="J. Bacteriol.">
        <title>Complete genome sequence of Beijerinckia indica subsp. indica.</title>
        <authorList>
            <person name="Tamas I."/>
            <person name="Dedysh S.N."/>
            <person name="Liesack W."/>
            <person name="Stott M.B."/>
            <person name="Alam M."/>
            <person name="Murrell J.C."/>
            <person name="Dunfield P.F."/>
        </authorList>
    </citation>
    <scope>NUCLEOTIDE SEQUENCE [LARGE SCALE GENOMIC DNA]</scope>
    <source>
        <strain evidence="5">ATCC 9039 / DSM 1715 / NCIMB 8712</strain>
    </source>
</reference>
<dbReference type="Pfam" id="PF02321">
    <property type="entry name" value="OEP"/>
    <property type="match status" value="2"/>
</dbReference>
<dbReference type="Gene3D" id="2.20.200.10">
    <property type="entry name" value="Outer membrane efflux proteins (OEP)"/>
    <property type="match status" value="1"/>
</dbReference>
<dbReference type="STRING" id="395963.Bind_2502"/>
<sequence>MFCGEARVKHYLLPGALAAALFSCGNLGGCSVGPDFQSPAFDAPKSWPQTAAGHGDGRPTPQQIEPDWWLIYRDPVLNKLENMVAEANLDIKAAAHRLAQSRAARQVAASSQFPSINSNASYARERASPNGVLGLLGTLEQETPGQIANGTQGFGPARLPGLAGQPFNLFQYGIDASWEVDLWGHVRRQVEGADADTAAMADHVRDVLVTIFAETAHDYIQLRSIQAQIVLTKQNIDIARHGLELTRMRFTNGATTTLDVANASAQLATIEAYLPALEREEGHLINALSFLVDEEPRALSPMLGARRQIPMAPPKIPMGVPAELAERRPDIRMATERLHAAVANIGVAVAEFYPRITLSGSLDIQALTFSGLGTWASRQYGLGPTVSIPIFQGGRLRGQLELRNEQQKEAAILYRRTVLNAWHEIDNALIDYHVAQARRASLAEATKQNEIALTASQTQYTQGSSDFLNVLTAQNRLLSTKSQLLQASADTAIAVAQLYKALGGGWEKRLGTTHPVTEQATEKAESMVKASLQ</sequence>
<feature type="region of interest" description="Disordered" evidence="3">
    <location>
        <begin position="513"/>
        <end position="533"/>
    </location>
</feature>
<keyword evidence="2" id="KW-0564">Palmitate</keyword>
<comment type="similarity">
    <text evidence="1 2">Belongs to the outer membrane factor (OMF) (TC 1.B.17) family.</text>
</comment>
<keyword evidence="2 4" id="KW-0449">Lipoprotein</keyword>
<keyword evidence="2" id="KW-1134">Transmembrane beta strand</keyword>
<name>B2IIF6_BEII9</name>
<dbReference type="eggNOG" id="COG1538">
    <property type="taxonomic scope" value="Bacteria"/>
</dbReference>
<dbReference type="OrthoDB" id="7181739at2"/>
<accession>B2IIF6</accession>
<dbReference type="PANTHER" id="PTHR30203">
    <property type="entry name" value="OUTER MEMBRANE CATION EFFLUX PROTEIN"/>
    <property type="match status" value="1"/>
</dbReference>
<protein>
    <submittedName>
        <fullName evidence="4">RND efflux system, outer membrane lipoprotein, NodT family</fullName>
    </submittedName>
</protein>
<dbReference type="GO" id="GO:0005886">
    <property type="term" value="C:plasma membrane"/>
    <property type="evidence" value="ECO:0007669"/>
    <property type="project" value="UniProtKB-SubCell"/>
</dbReference>
<dbReference type="Proteomes" id="UP000001695">
    <property type="component" value="Chromosome"/>
</dbReference>
<evidence type="ECO:0000256" key="2">
    <source>
        <dbReference type="RuleBase" id="RU362097"/>
    </source>
</evidence>
<dbReference type="KEGG" id="bid:Bind_2502"/>
<evidence type="ECO:0000313" key="5">
    <source>
        <dbReference type="Proteomes" id="UP000001695"/>
    </source>
</evidence>
<dbReference type="InterPro" id="IPR010131">
    <property type="entry name" value="MdtP/NodT-like"/>
</dbReference>
<dbReference type="InterPro" id="IPR003423">
    <property type="entry name" value="OMP_efflux"/>
</dbReference>
<evidence type="ECO:0000256" key="3">
    <source>
        <dbReference type="SAM" id="MobiDB-lite"/>
    </source>
</evidence>
<keyword evidence="5" id="KW-1185">Reference proteome</keyword>
<reference evidence="5" key="1">
    <citation type="submission" date="2008-03" db="EMBL/GenBank/DDBJ databases">
        <title>Complete sequence of chromosome of Beijerinckia indica subsp. indica ATCC 9039.</title>
        <authorList>
            <consortium name="US DOE Joint Genome Institute"/>
            <person name="Copeland A."/>
            <person name="Lucas S."/>
            <person name="Lapidus A."/>
            <person name="Glavina del Rio T."/>
            <person name="Dalin E."/>
            <person name="Tice H."/>
            <person name="Bruce D."/>
            <person name="Goodwin L."/>
            <person name="Pitluck S."/>
            <person name="LaButti K."/>
            <person name="Schmutz J."/>
            <person name="Larimer F."/>
            <person name="Land M."/>
            <person name="Hauser L."/>
            <person name="Kyrpides N."/>
            <person name="Mikhailova N."/>
            <person name="Dunfield P.F."/>
            <person name="Dedysh S.N."/>
            <person name="Liesack W."/>
            <person name="Saw J.H."/>
            <person name="Alam M."/>
            <person name="Chen Y."/>
            <person name="Murrell J.C."/>
            <person name="Richardson P."/>
        </authorList>
    </citation>
    <scope>NUCLEOTIDE SEQUENCE [LARGE SCALE GENOMIC DNA]</scope>
    <source>
        <strain evidence="5">ATCC 9039 / DSM 1715 / NCIMB 8712</strain>
    </source>
</reference>
<gene>
    <name evidence="4" type="ordered locus">Bind_2502</name>
</gene>
<evidence type="ECO:0000256" key="1">
    <source>
        <dbReference type="ARBA" id="ARBA00007613"/>
    </source>
</evidence>
<dbReference type="SUPFAM" id="SSF56954">
    <property type="entry name" value="Outer membrane efflux proteins (OEP)"/>
    <property type="match status" value="1"/>
</dbReference>
<keyword evidence="2" id="KW-0472">Membrane</keyword>
<dbReference type="Gene3D" id="1.20.1600.10">
    <property type="entry name" value="Outer membrane efflux proteins (OEP)"/>
    <property type="match status" value="1"/>
</dbReference>
<dbReference type="HOGENOM" id="CLU_012817_13_0_5"/>